<dbReference type="Proteomes" id="UP000646478">
    <property type="component" value="Unassembled WGS sequence"/>
</dbReference>
<dbReference type="RefSeq" id="WP_188825081.1">
    <property type="nucleotide sequence ID" value="NZ_BMHH01000013.1"/>
</dbReference>
<dbReference type="EMBL" id="BMHH01000013">
    <property type="protein sequence ID" value="GGB00443.1"/>
    <property type="molecule type" value="Genomic_DNA"/>
</dbReference>
<dbReference type="AlphaFoldDB" id="A0A916WI94"/>
<name>A0A916WI94_9HYPH</name>
<evidence type="ECO:0000313" key="2">
    <source>
        <dbReference type="Proteomes" id="UP000646478"/>
    </source>
</evidence>
<sequence length="65" mass="7496">MKRLRAFDPRDGTQLPDDPSTWLFTSNEALIKASRVQGVQPISFWRGVAILATIWDEDHMPRVKE</sequence>
<proteinExistence type="predicted"/>
<gene>
    <name evidence="1" type="ORF">GCM10011491_30810</name>
</gene>
<evidence type="ECO:0000313" key="1">
    <source>
        <dbReference type="EMBL" id="GGB00443.1"/>
    </source>
</evidence>
<protein>
    <submittedName>
        <fullName evidence="1">Uncharacterized protein</fullName>
    </submittedName>
</protein>
<organism evidence="1 2">
    <name type="scientific">Brucella endophytica</name>
    <dbReference type="NCBI Taxonomy" id="1963359"/>
    <lineage>
        <taxon>Bacteria</taxon>
        <taxon>Pseudomonadati</taxon>
        <taxon>Pseudomonadota</taxon>
        <taxon>Alphaproteobacteria</taxon>
        <taxon>Hyphomicrobiales</taxon>
        <taxon>Brucellaceae</taxon>
        <taxon>Brucella/Ochrobactrum group</taxon>
        <taxon>Brucella</taxon>
    </lineage>
</organism>
<accession>A0A916WI94</accession>
<reference evidence="1" key="2">
    <citation type="submission" date="2020-09" db="EMBL/GenBank/DDBJ databases">
        <authorList>
            <person name="Sun Q."/>
            <person name="Zhou Y."/>
        </authorList>
    </citation>
    <scope>NUCLEOTIDE SEQUENCE</scope>
    <source>
        <strain evidence="1">CGMCC 1.15082</strain>
    </source>
</reference>
<keyword evidence="2" id="KW-1185">Reference proteome</keyword>
<reference evidence="1" key="1">
    <citation type="journal article" date="2014" name="Int. J. Syst. Evol. Microbiol.">
        <title>Complete genome sequence of Corynebacterium casei LMG S-19264T (=DSM 44701T), isolated from a smear-ripened cheese.</title>
        <authorList>
            <consortium name="US DOE Joint Genome Institute (JGI-PGF)"/>
            <person name="Walter F."/>
            <person name="Albersmeier A."/>
            <person name="Kalinowski J."/>
            <person name="Ruckert C."/>
        </authorList>
    </citation>
    <scope>NUCLEOTIDE SEQUENCE</scope>
    <source>
        <strain evidence="1">CGMCC 1.15082</strain>
    </source>
</reference>
<comment type="caution">
    <text evidence="1">The sequence shown here is derived from an EMBL/GenBank/DDBJ whole genome shotgun (WGS) entry which is preliminary data.</text>
</comment>